<dbReference type="InterPro" id="IPR003000">
    <property type="entry name" value="Sirtuin"/>
</dbReference>
<reference evidence="8 10" key="1">
    <citation type="submission" date="2019-11" db="EMBL/GenBank/DDBJ databases">
        <title>Venturia inaequalis Genome Resource.</title>
        <authorList>
            <person name="Lichtner F.J."/>
        </authorList>
    </citation>
    <scope>NUCLEOTIDE SEQUENCE [LARGE SCALE GENOMIC DNA]</scope>
    <source>
        <strain evidence="7 11">120213</strain>
        <strain evidence="8">Bline_iso_100314</strain>
        <strain evidence="9 12">DMI_063113</strain>
    </source>
</reference>
<dbReference type="AlphaFoldDB" id="A0A8H3YYM5"/>
<dbReference type="InterPro" id="IPR016064">
    <property type="entry name" value="NAD/diacylglycerol_kinase_sf"/>
</dbReference>
<dbReference type="Proteomes" id="UP000490939">
    <property type="component" value="Unassembled WGS sequence"/>
</dbReference>
<evidence type="ECO:0000259" key="5">
    <source>
        <dbReference type="PROSITE" id="PS50146"/>
    </source>
</evidence>
<dbReference type="GO" id="GO:0046872">
    <property type="term" value="F:metal ion binding"/>
    <property type="evidence" value="ECO:0007669"/>
    <property type="project" value="UniProtKB-KW"/>
</dbReference>
<dbReference type="GO" id="GO:0016301">
    <property type="term" value="F:kinase activity"/>
    <property type="evidence" value="ECO:0007669"/>
    <property type="project" value="InterPro"/>
</dbReference>
<evidence type="ECO:0000313" key="8">
    <source>
        <dbReference type="EMBL" id="KAE9976703.1"/>
    </source>
</evidence>
<dbReference type="EMBL" id="WNWQ01000148">
    <property type="protein sequence ID" value="KAE9976703.1"/>
    <property type="molecule type" value="Genomic_DNA"/>
</dbReference>
<gene>
    <name evidence="8" type="ORF">BLS_001910</name>
    <name evidence="9" type="ORF">EG327_006888</name>
    <name evidence="7" type="ORF">EG328_004878</name>
</gene>
<keyword evidence="4" id="KW-0862">Zinc</keyword>
<evidence type="ECO:0000313" key="10">
    <source>
        <dbReference type="Proteomes" id="UP000433883"/>
    </source>
</evidence>
<feature type="binding site" evidence="4">
    <location>
        <position position="632"/>
    </location>
    <ligand>
        <name>Zn(2+)</name>
        <dbReference type="ChEBI" id="CHEBI:29105"/>
    </ligand>
</feature>
<dbReference type="GO" id="GO:0005634">
    <property type="term" value="C:nucleus"/>
    <property type="evidence" value="ECO:0007669"/>
    <property type="project" value="TreeGrafter"/>
</dbReference>
<comment type="caution">
    <text evidence="8">The sequence shown here is derived from an EMBL/GenBank/DDBJ whole genome shotgun (WGS) entry which is preliminary data.</text>
</comment>
<evidence type="ECO:0008006" key="13">
    <source>
        <dbReference type="Google" id="ProtNLM"/>
    </source>
</evidence>
<feature type="binding site" evidence="4">
    <location>
        <position position="637"/>
    </location>
    <ligand>
        <name>Zn(2+)</name>
        <dbReference type="ChEBI" id="CHEBI:29105"/>
    </ligand>
</feature>
<dbReference type="PANTHER" id="PTHR11085:SF10">
    <property type="entry name" value="NAD-DEPENDENT PROTEIN DEACYLASE SIRTUIN-5, MITOCHONDRIAL-RELATED"/>
    <property type="match status" value="1"/>
</dbReference>
<dbReference type="InterPro" id="IPR001206">
    <property type="entry name" value="Diacylglycerol_kinase_cat_dom"/>
</dbReference>
<keyword evidence="3" id="KW-0520">NAD</keyword>
<keyword evidence="4" id="KW-0479">Metal-binding</keyword>
<feature type="domain" description="DAGKc" evidence="5">
    <location>
        <begin position="87"/>
        <end position="238"/>
    </location>
</feature>
<dbReference type="Proteomes" id="UP000433883">
    <property type="component" value="Unassembled WGS sequence"/>
</dbReference>
<keyword evidence="12" id="KW-1185">Reference proteome</keyword>
<dbReference type="InterPro" id="IPR050134">
    <property type="entry name" value="NAD-dep_sirtuin_deacylases"/>
</dbReference>
<dbReference type="EMBL" id="WNWS01000264">
    <property type="protein sequence ID" value="KAE9972620.1"/>
    <property type="molecule type" value="Genomic_DNA"/>
</dbReference>
<dbReference type="SUPFAM" id="SSF111331">
    <property type="entry name" value="NAD kinase/diacylglycerol kinase-like"/>
    <property type="match status" value="1"/>
</dbReference>
<dbReference type="Gene3D" id="3.40.50.10330">
    <property type="entry name" value="Probable inorganic polyphosphate/atp-NAD kinase, domain 1"/>
    <property type="match status" value="1"/>
</dbReference>
<feature type="active site" description="Proton acceptor" evidence="4">
    <location>
        <position position="624"/>
    </location>
</feature>
<dbReference type="InterPro" id="IPR026590">
    <property type="entry name" value="Ssirtuin_cat_dom"/>
</dbReference>
<dbReference type="Pfam" id="PF00781">
    <property type="entry name" value="DAGK_cat"/>
    <property type="match status" value="1"/>
</dbReference>
<evidence type="ECO:0000313" key="11">
    <source>
        <dbReference type="Proteomes" id="UP000447873"/>
    </source>
</evidence>
<dbReference type="Pfam" id="PF02146">
    <property type="entry name" value="SIR2"/>
    <property type="match status" value="1"/>
</dbReference>
<evidence type="ECO:0000313" key="9">
    <source>
        <dbReference type="EMBL" id="KAE9979795.1"/>
    </source>
</evidence>
<evidence type="ECO:0000256" key="2">
    <source>
        <dbReference type="ARBA" id="ARBA00022679"/>
    </source>
</evidence>
<proteinExistence type="inferred from homology"/>
<evidence type="ECO:0000256" key="3">
    <source>
        <dbReference type="ARBA" id="ARBA00023027"/>
    </source>
</evidence>
<name>A0A8H3YYM5_VENIN</name>
<protein>
    <recommendedName>
        <fullName evidence="13">Deacetylase sirtuin-type domain-containing protein</fullName>
    </recommendedName>
</protein>
<feature type="binding site" evidence="4">
    <location>
        <position position="679"/>
    </location>
    <ligand>
        <name>Zn(2+)</name>
        <dbReference type="ChEBI" id="CHEBI:29105"/>
    </ligand>
</feature>
<sequence length="786" mass="85810">MASDSDLPTSPLKTLLDEDKLRAFVIGFKISPSNPWATCFLVDATNAPEPPTLQIVKTEDFSDSDALRAVIPSHLIIDHTSSWLANAKKDTTTVVVSTLSGTGQALEFYKSILAPLLKEFDLLEDQDFELHVTRSAETIRNLTFDKYRRSACTVEQNIILLSGDGGISDIINGILETEPDGKGKNWIAPTINLLPMGTGNALANSSGIIGPGDRTSGLRSLVCGKPKPVPTFRVDFTEGARLLSNEGTEAAPFNTTPPALYGAVVCSWGLHASLVADSDTKEYRKHGDKRFAMVAKDLVSPDDGSGPHSYKGRLTIHDKDRKTINPVVGAQGDAPTEHGYLLATFCSKLDANFTISPQSCPLDGRLMLVRFGPQSNAHEIWRLLRNGQGLLEDDPAIMYREFHSLGIQFDEEDDKWRRVCVDGTIIQIEKGGHSTVSKHEGADVARLRVLEEALKNNLHLLLHYQLDSGDTSQPQYLKQDRLMDQALQARAVSADLMPSLPTISHEDLASFRATLASSSRILLFLGAGLSAPSGIPTFRGPNTSWRGLSPKDISSPYFFEENPILFWHHFNHRRSMGLKAGPNAGHFALMELARKWGLACLAVNQNIDGLSQRAGHTDGIVNIHGSLFETECNNPDCDHAEANYDTDPIVPGLAVPDGVDISDPSVSLPPTTEEQLPHCPICGSLMRPSVVLFAEKLYQNAVDEIEEWLEEDSVDLVLVVGTNASVHPAVEYLTQALESGARVAIVNIAPPDDQSVELLGEEEWYFRGSAEQLLPVLLSDVQPTQI</sequence>
<evidence type="ECO:0000313" key="12">
    <source>
        <dbReference type="Proteomes" id="UP000490939"/>
    </source>
</evidence>
<comment type="similarity">
    <text evidence="1">Belongs to the sirtuin family. Class I subfamily.</text>
</comment>
<evidence type="ECO:0000259" key="6">
    <source>
        <dbReference type="PROSITE" id="PS50305"/>
    </source>
</evidence>
<dbReference type="OrthoDB" id="3853857at2759"/>
<dbReference type="Gene3D" id="3.30.1600.10">
    <property type="entry name" value="SIR2/SIRT2 'Small Domain"/>
    <property type="match status" value="1"/>
</dbReference>
<feature type="domain" description="Deacetylase sirtuin-type" evidence="6">
    <location>
        <begin position="498"/>
        <end position="786"/>
    </location>
</feature>
<dbReference type="Gene3D" id="2.60.200.40">
    <property type="match status" value="1"/>
</dbReference>
<dbReference type="InterPro" id="IPR029035">
    <property type="entry name" value="DHS-like_NAD/FAD-binding_dom"/>
</dbReference>
<dbReference type="PROSITE" id="PS50146">
    <property type="entry name" value="DAGK"/>
    <property type="match status" value="1"/>
</dbReference>
<accession>A0A8H3YYM5</accession>
<dbReference type="GO" id="GO:0070403">
    <property type="term" value="F:NAD+ binding"/>
    <property type="evidence" value="ECO:0007669"/>
    <property type="project" value="InterPro"/>
</dbReference>
<dbReference type="EMBL" id="WNWR01000404">
    <property type="protein sequence ID" value="KAE9979795.1"/>
    <property type="molecule type" value="Genomic_DNA"/>
</dbReference>
<evidence type="ECO:0000256" key="4">
    <source>
        <dbReference type="PROSITE-ProRule" id="PRU00236"/>
    </source>
</evidence>
<evidence type="ECO:0000256" key="1">
    <source>
        <dbReference type="ARBA" id="ARBA00006924"/>
    </source>
</evidence>
<dbReference type="SUPFAM" id="SSF52467">
    <property type="entry name" value="DHS-like NAD/FAD-binding domain"/>
    <property type="match status" value="1"/>
</dbReference>
<dbReference type="GO" id="GO:0017136">
    <property type="term" value="F:histone deacetylase activity, NAD-dependent"/>
    <property type="evidence" value="ECO:0007669"/>
    <property type="project" value="TreeGrafter"/>
</dbReference>
<dbReference type="InterPro" id="IPR017438">
    <property type="entry name" value="ATP-NAD_kinase_N"/>
</dbReference>
<dbReference type="PROSITE" id="PS50305">
    <property type="entry name" value="SIRTUIN"/>
    <property type="match status" value="1"/>
</dbReference>
<dbReference type="PANTHER" id="PTHR11085">
    <property type="entry name" value="NAD-DEPENDENT PROTEIN DEACYLASE SIRTUIN-5, MITOCHONDRIAL-RELATED"/>
    <property type="match status" value="1"/>
</dbReference>
<evidence type="ECO:0000313" key="7">
    <source>
        <dbReference type="EMBL" id="KAE9972620.1"/>
    </source>
</evidence>
<dbReference type="Proteomes" id="UP000447873">
    <property type="component" value="Unassembled WGS sequence"/>
</dbReference>
<keyword evidence="2" id="KW-0808">Transferase</keyword>
<feature type="binding site" evidence="4">
    <location>
        <position position="682"/>
    </location>
    <ligand>
        <name>Zn(2+)</name>
        <dbReference type="ChEBI" id="CHEBI:29105"/>
    </ligand>
</feature>
<dbReference type="Gene3D" id="3.40.50.1220">
    <property type="entry name" value="TPP-binding domain"/>
    <property type="match status" value="1"/>
</dbReference>
<organism evidence="8 10">
    <name type="scientific">Venturia inaequalis</name>
    <name type="common">Apple scab fungus</name>
    <dbReference type="NCBI Taxonomy" id="5025"/>
    <lineage>
        <taxon>Eukaryota</taxon>
        <taxon>Fungi</taxon>
        <taxon>Dikarya</taxon>
        <taxon>Ascomycota</taxon>
        <taxon>Pezizomycotina</taxon>
        <taxon>Dothideomycetes</taxon>
        <taxon>Pleosporomycetidae</taxon>
        <taxon>Venturiales</taxon>
        <taxon>Venturiaceae</taxon>
        <taxon>Venturia</taxon>
    </lineage>
</organism>
<dbReference type="InterPro" id="IPR026591">
    <property type="entry name" value="Sirtuin_cat_small_dom_sf"/>
</dbReference>